<dbReference type="Proteomes" id="UP001298593">
    <property type="component" value="Unassembled WGS sequence"/>
</dbReference>
<evidence type="ECO:0000313" key="3">
    <source>
        <dbReference type="Proteomes" id="UP001298593"/>
    </source>
</evidence>
<dbReference type="InterPro" id="IPR028116">
    <property type="entry name" value="Cis-CaaD-like"/>
</dbReference>
<accession>A0ABU5XRJ8</accession>
<name>A0ABU5XRJ8_9MYCO</name>
<gene>
    <name evidence="2" type="ORF">KV113_03435</name>
</gene>
<sequence>MLVYRCYSPTGLLSRAAKSRIPRGISAIHTHMTRAPELHVNVLFREIADGDCLVAGQTAAHSYLFGLIRHGRDLDTRRQMLRQFSRMWAAITGQEARWFAENDSRPTELGMAT</sequence>
<dbReference type="RefSeq" id="WP_224976648.1">
    <property type="nucleotide sequence ID" value="NZ_JAYJJU010000002.1"/>
</dbReference>
<evidence type="ECO:0000313" key="2">
    <source>
        <dbReference type="EMBL" id="MEB3030602.1"/>
    </source>
</evidence>
<reference evidence="2 3" key="1">
    <citation type="submission" date="2023-12" db="EMBL/GenBank/DDBJ databases">
        <title>Description of new species of Mycobacterium terrae complex isolated from sewage at the Sao Paulo Zoological Park Foundation in Brazil.</title>
        <authorList>
            <person name="Romagnoli C.L."/>
            <person name="Conceicao E.C."/>
            <person name="Machado E."/>
            <person name="Barreto L.B.P.F."/>
            <person name="Sharma A."/>
            <person name="Silva N.M."/>
            <person name="Marques L.E."/>
            <person name="Juliana M.A."/>
            <person name="Lourenco M.C.S."/>
            <person name="Digiampietri L.A."/>
            <person name="Suffys P.N."/>
            <person name="Viana-Niero C."/>
        </authorList>
    </citation>
    <scope>NUCLEOTIDE SEQUENCE [LARGE SCALE GENOMIC DNA]</scope>
    <source>
        <strain evidence="2 3">MYC340</strain>
    </source>
</reference>
<feature type="domain" description="Tautomerase cis-CaaD-like" evidence="1">
    <location>
        <begin position="1"/>
        <end position="90"/>
    </location>
</feature>
<dbReference type="InterPro" id="IPR014347">
    <property type="entry name" value="Tautomerase/MIF_sf"/>
</dbReference>
<proteinExistence type="predicted"/>
<evidence type="ECO:0000259" key="1">
    <source>
        <dbReference type="Pfam" id="PF14832"/>
    </source>
</evidence>
<organism evidence="2 3">
    <name type="scientific">[Mycobacterium] nativiensis</name>
    <dbReference type="NCBI Taxonomy" id="2855503"/>
    <lineage>
        <taxon>Bacteria</taxon>
        <taxon>Bacillati</taxon>
        <taxon>Actinomycetota</taxon>
        <taxon>Actinomycetes</taxon>
        <taxon>Mycobacteriales</taxon>
        <taxon>Mycobacteriaceae</taxon>
        <taxon>Mycolicibacter</taxon>
    </lineage>
</organism>
<dbReference type="EMBL" id="JAYJJU010000002">
    <property type="protein sequence ID" value="MEB3030602.1"/>
    <property type="molecule type" value="Genomic_DNA"/>
</dbReference>
<protein>
    <submittedName>
        <fullName evidence="2">Tautomerase family protein</fullName>
    </submittedName>
</protein>
<dbReference type="Pfam" id="PF14832">
    <property type="entry name" value="Tautomerase_3"/>
    <property type="match status" value="1"/>
</dbReference>
<dbReference type="Gene3D" id="3.30.429.10">
    <property type="entry name" value="Macrophage Migration Inhibitory Factor"/>
    <property type="match status" value="1"/>
</dbReference>
<comment type="caution">
    <text evidence="2">The sequence shown here is derived from an EMBL/GenBank/DDBJ whole genome shotgun (WGS) entry which is preliminary data.</text>
</comment>
<keyword evidence="3" id="KW-1185">Reference proteome</keyword>